<evidence type="ECO:0000313" key="2">
    <source>
        <dbReference type="Proteomes" id="UP000824120"/>
    </source>
</evidence>
<organism evidence="1 2">
    <name type="scientific">Solanum commersonii</name>
    <name type="common">Commerson's wild potato</name>
    <name type="synonym">Commerson's nightshade</name>
    <dbReference type="NCBI Taxonomy" id="4109"/>
    <lineage>
        <taxon>Eukaryota</taxon>
        <taxon>Viridiplantae</taxon>
        <taxon>Streptophyta</taxon>
        <taxon>Embryophyta</taxon>
        <taxon>Tracheophyta</taxon>
        <taxon>Spermatophyta</taxon>
        <taxon>Magnoliopsida</taxon>
        <taxon>eudicotyledons</taxon>
        <taxon>Gunneridae</taxon>
        <taxon>Pentapetalae</taxon>
        <taxon>asterids</taxon>
        <taxon>lamiids</taxon>
        <taxon>Solanales</taxon>
        <taxon>Solanaceae</taxon>
        <taxon>Solanoideae</taxon>
        <taxon>Solaneae</taxon>
        <taxon>Solanum</taxon>
    </lineage>
</organism>
<proteinExistence type="predicted"/>
<gene>
    <name evidence="1" type="ORF">H5410_056277</name>
</gene>
<evidence type="ECO:0000313" key="1">
    <source>
        <dbReference type="EMBL" id="KAG5576143.1"/>
    </source>
</evidence>
<dbReference type="Proteomes" id="UP000824120">
    <property type="component" value="Chromosome 11"/>
</dbReference>
<name>A0A9J5WLP6_SOLCO</name>
<reference evidence="1 2" key="1">
    <citation type="submission" date="2020-09" db="EMBL/GenBank/DDBJ databases">
        <title>De no assembly of potato wild relative species, Solanum commersonii.</title>
        <authorList>
            <person name="Cho K."/>
        </authorList>
    </citation>
    <scope>NUCLEOTIDE SEQUENCE [LARGE SCALE GENOMIC DNA]</scope>
    <source>
        <strain evidence="1">LZ3.2</strain>
        <tissue evidence="1">Leaf</tissue>
    </source>
</reference>
<keyword evidence="2" id="KW-1185">Reference proteome</keyword>
<comment type="caution">
    <text evidence="1">The sequence shown here is derived from an EMBL/GenBank/DDBJ whole genome shotgun (WGS) entry which is preliminary data.</text>
</comment>
<sequence length="104" mass="12112">MTKSPSLHEEQFREFYCNVNFAEDGNLNTLVGNKSMHLNEELLGKILEVPKEGTRSVVGKFCTKQFAKECSKPPDMHYAGIQKNLMKEEYQLLFEFVNKFEIKF</sequence>
<dbReference type="OrthoDB" id="1303972at2759"/>
<protein>
    <submittedName>
        <fullName evidence="1">Uncharacterized protein</fullName>
    </submittedName>
</protein>
<dbReference type="EMBL" id="JACXVP010000011">
    <property type="protein sequence ID" value="KAG5576143.1"/>
    <property type="molecule type" value="Genomic_DNA"/>
</dbReference>
<dbReference type="AlphaFoldDB" id="A0A9J5WLP6"/>
<accession>A0A9J5WLP6</accession>